<evidence type="ECO:0000256" key="2">
    <source>
        <dbReference type="SAM" id="MobiDB-lite"/>
    </source>
</evidence>
<dbReference type="Proteomes" id="UP000887575">
    <property type="component" value="Unassembled WGS sequence"/>
</dbReference>
<dbReference type="InterPro" id="IPR001590">
    <property type="entry name" value="Peptidase_M12B"/>
</dbReference>
<name>A0AAF3FKI7_9BILA</name>
<keyword evidence="3" id="KW-0812">Transmembrane</keyword>
<keyword evidence="3" id="KW-1133">Transmembrane helix</keyword>
<dbReference type="SUPFAM" id="SSF55486">
    <property type="entry name" value="Metalloproteases ('zincins'), catalytic domain"/>
    <property type="match status" value="1"/>
</dbReference>
<dbReference type="Pfam" id="PF01421">
    <property type="entry name" value="Reprolysin"/>
    <property type="match status" value="1"/>
</dbReference>
<feature type="compositionally biased region" description="Pro residues" evidence="2">
    <location>
        <begin position="414"/>
        <end position="423"/>
    </location>
</feature>
<dbReference type="GO" id="GO:0004222">
    <property type="term" value="F:metalloendopeptidase activity"/>
    <property type="evidence" value="ECO:0007669"/>
    <property type="project" value="InterPro"/>
</dbReference>
<feature type="active site" evidence="1">
    <location>
        <position position="204"/>
    </location>
</feature>
<dbReference type="Gene3D" id="3.40.390.10">
    <property type="entry name" value="Collagenase (Catalytic Domain)"/>
    <property type="match status" value="1"/>
</dbReference>
<feature type="signal peptide" evidence="4">
    <location>
        <begin position="1"/>
        <end position="31"/>
    </location>
</feature>
<dbReference type="PANTHER" id="PTHR11905">
    <property type="entry name" value="ADAM A DISINTEGRIN AND METALLOPROTEASE DOMAIN"/>
    <property type="match status" value="1"/>
</dbReference>
<dbReference type="PROSITE" id="PS50215">
    <property type="entry name" value="ADAM_MEPRO"/>
    <property type="match status" value="1"/>
</dbReference>
<dbReference type="Gene3D" id="4.10.70.10">
    <property type="entry name" value="Disintegrin domain"/>
    <property type="match status" value="1"/>
</dbReference>
<evidence type="ECO:0000256" key="3">
    <source>
        <dbReference type="SAM" id="Phobius"/>
    </source>
</evidence>
<evidence type="ECO:0000256" key="1">
    <source>
        <dbReference type="PROSITE-ProRule" id="PRU00276"/>
    </source>
</evidence>
<feature type="binding site" evidence="1">
    <location>
        <position position="207"/>
    </location>
    <ligand>
        <name>Zn(2+)</name>
        <dbReference type="ChEBI" id="CHEBI:29105"/>
        <note>catalytic</note>
    </ligand>
</feature>
<accession>A0AAF3FKI7</accession>
<keyword evidence="3" id="KW-0472">Membrane</keyword>
<organism evidence="6 7">
    <name type="scientific">Mesorhabditis belari</name>
    <dbReference type="NCBI Taxonomy" id="2138241"/>
    <lineage>
        <taxon>Eukaryota</taxon>
        <taxon>Metazoa</taxon>
        <taxon>Ecdysozoa</taxon>
        <taxon>Nematoda</taxon>
        <taxon>Chromadorea</taxon>
        <taxon>Rhabditida</taxon>
        <taxon>Rhabditina</taxon>
        <taxon>Rhabditomorpha</taxon>
        <taxon>Rhabditoidea</taxon>
        <taxon>Rhabditidae</taxon>
        <taxon>Mesorhabditinae</taxon>
        <taxon>Mesorhabditis</taxon>
    </lineage>
</organism>
<dbReference type="AlphaFoldDB" id="A0AAF3FKI7"/>
<keyword evidence="1" id="KW-0862">Zinc</keyword>
<dbReference type="InterPro" id="IPR024079">
    <property type="entry name" value="MetalloPept_cat_dom_sf"/>
</dbReference>
<evidence type="ECO:0000256" key="4">
    <source>
        <dbReference type="SAM" id="SignalP"/>
    </source>
</evidence>
<keyword evidence="4" id="KW-0732">Signal</keyword>
<evidence type="ECO:0000313" key="7">
    <source>
        <dbReference type="WBParaSite" id="MBELARI_LOCUS7507"/>
    </source>
</evidence>
<evidence type="ECO:0000313" key="6">
    <source>
        <dbReference type="Proteomes" id="UP000887575"/>
    </source>
</evidence>
<protein>
    <recommendedName>
        <fullName evidence="5">Peptidase M12B domain-containing protein</fullName>
    </recommendedName>
</protein>
<feature type="binding site" evidence="1">
    <location>
        <position position="203"/>
    </location>
    <ligand>
        <name>Zn(2+)</name>
        <dbReference type="ChEBI" id="CHEBI:29105"/>
        <note>catalytic</note>
    </ligand>
</feature>
<feature type="transmembrane region" description="Helical" evidence="3">
    <location>
        <begin position="314"/>
        <end position="337"/>
    </location>
</feature>
<dbReference type="GO" id="GO:0006508">
    <property type="term" value="P:proteolysis"/>
    <property type="evidence" value="ECO:0007669"/>
    <property type="project" value="InterPro"/>
</dbReference>
<dbReference type="InterPro" id="IPR036436">
    <property type="entry name" value="Disintegrin_dom_sf"/>
</dbReference>
<proteinExistence type="predicted"/>
<keyword evidence="6" id="KW-1185">Reference proteome</keyword>
<feature type="region of interest" description="Disordered" evidence="2">
    <location>
        <begin position="394"/>
        <end position="429"/>
    </location>
</feature>
<comment type="caution">
    <text evidence="1">Lacks conserved residue(s) required for the propagation of feature annotation.</text>
</comment>
<dbReference type="GO" id="GO:0046872">
    <property type="term" value="F:metal ion binding"/>
    <property type="evidence" value="ECO:0007669"/>
    <property type="project" value="UniProtKB-KW"/>
</dbReference>
<evidence type="ECO:0000259" key="5">
    <source>
        <dbReference type="PROSITE" id="PS50215"/>
    </source>
</evidence>
<feature type="compositionally biased region" description="Polar residues" evidence="2">
    <location>
        <begin position="509"/>
        <end position="529"/>
    </location>
</feature>
<sequence length="529" mass="59220">MILEKSFMVMLFEFVLKLVLPFAYLSQTISAQTTNATVAAWLWKRSLGHEREIHHSSSTAAVWGEPTPDYSLLQLGGEPHRILKTLLFLDRKTTEHYGFDLEEVRIRVIELIQEANSYFIQFRLGLVLVDILQTDRSDLSLYSFQEYRNQRLHKLPHHDFAVLLSFKYAGGLAFVGGMCTSQSVMLCGFFPQQPSAMGSIFFHEVAHLMGVPHKEANSTLKVPQCTCKPASSESIDEPCLKIPGFDHDCTAQQLANIVYKNRCLKSGHKMESSISICGNGVVEEGEQCDCGLAAQCSTTWNCEYLKCEYKMHPIFLWMISLFLLCAFLLILLMYGYWRGWFLGFTKKSGNKSTFQKNVYRSQSFLNYTSSPYHKKKHIQASQISPSSIVVLLDGQQGQPGAPMTPNSASRSRPKLPPPPPPPSSQLVSKSKISVQLPSGYEIPNSQLQQPVNDNMDNLSWKFDDFDSGDEDLPPPFQGYPIGQVGVPTLVEAGNRHPIQRVTVQYRGGSDQTMSTNCPSTSNSDASLMA</sequence>
<dbReference type="WBParaSite" id="MBELARI_LOCUS7507">
    <property type="protein sequence ID" value="MBELARI_LOCUS7507"/>
    <property type="gene ID" value="MBELARI_LOCUS7507"/>
</dbReference>
<reference evidence="7" key="1">
    <citation type="submission" date="2024-02" db="UniProtKB">
        <authorList>
            <consortium name="WormBaseParasite"/>
        </authorList>
    </citation>
    <scope>IDENTIFICATION</scope>
</reference>
<feature type="chain" id="PRO_5042067727" description="Peptidase M12B domain-containing protein" evidence="4">
    <location>
        <begin position="32"/>
        <end position="529"/>
    </location>
</feature>
<dbReference type="PANTHER" id="PTHR11905:SF250">
    <property type="entry name" value="PEPTIDASE M12B DOMAIN-CONTAINING PROTEIN"/>
    <property type="match status" value="1"/>
</dbReference>
<feature type="binding site" evidence="1">
    <location>
        <position position="213"/>
    </location>
    <ligand>
        <name>Zn(2+)</name>
        <dbReference type="ChEBI" id="CHEBI:29105"/>
        <note>catalytic</note>
    </ligand>
</feature>
<feature type="region of interest" description="Disordered" evidence="2">
    <location>
        <begin position="507"/>
        <end position="529"/>
    </location>
</feature>
<keyword evidence="1" id="KW-0479">Metal-binding</keyword>
<feature type="domain" description="Peptidase M12B" evidence="5">
    <location>
        <begin position="81"/>
        <end position="263"/>
    </location>
</feature>